<keyword evidence="3" id="KW-0443">Lipid metabolism</keyword>
<protein>
    <submittedName>
        <fullName evidence="5">Alpha/beta hydrolase family protein</fullName>
    </submittedName>
</protein>
<dbReference type="PANTHER" id="PTHR10272">
    <property type="entry name" value="PLATELET-ACTIVATING FACTOR ACETYLHYDROLASE"/>
    <property type="match status" value="1"/>
</dbReference>
<evidence type="ECO:0000313" key="5">
    <source>
        <dbReference type="EMBL" id="SCL43991.1"/>
    </source>
</evidence>
<dbReference type="EMBL" id="FMHZ01000002">
    <property type="protein sequence ID" value="SCL43991.1"/>
    <property type="molecule type" value="Genomic_DNA"/>
</dbReference>
<dbReference type="InterPro" id="IPR029058">
    <property type="entry name" value="AB_hydrolase_fold"/>
</dbReference>
<dbReference type="Proteomes" id="UP000199001">
    <property type="component" value="Unassembled WGS sequence"/>
</dbReference>
<evidence type="ECO:0000256" key="3">
    <source>
        <dbReference type="ARBA" id="ARBA00023098"/>
    </source>
</evidence>
<gene>
    <name evidence="5" type="ORF">GA0070606_0089</name>
</gene>
<accession>A0A1C6TQT3</accession>
<evidence type="ECO:0000256" key="1">
    <source>
        <dbReference type="ARBA" id="ARBA00022801"/>
    </source>
</evidence>
<dbReference type="InterPro" id="IPR006311">
    <property type="entry name" value="TAT_signal"/>
</dbReference>
<keyword evidence="1 5" id="KW-0378">Hydrolase</keyword>
<feature type="signal peptide" evidence="4">
    <location>
        <begin position="1"/>
        <end position="32"/>
    </location>
</feature>
<dbReference type="GO" id="GO:0016042">
    <property type="term" value="P:lipid catabolic process"/>
    <property type="evidence" value="ECO:0007669"/>
    <property type="project" value="UniProtKB-KW"/>
</dbReference>
<feature type="chain" id="PRO_5008746958" evidence="4">
    <location>
        <begin position="33"/>
        <end position="427"/>
    </location>
</feature>
<dbReference type="AlphaFoldDB" id="A0A1C6TQT3"/>
<dbReference type="RefSeq" id="WP_218105911.1">
    <property type="nucleotide sequence ID" value="NZ_FMHZ01000002.1"/>
</dbReference>
<evidence type="ECO:0000256" key="2">
    <source>
        <dbReference type="ARBA" id="ARBA00022963"/>
    </source>
</evidence>
<evidence type="ECO:0000313" key="6">
    <source>
        <dbReference type="Proteomes" id="UP000199001"/>
    </source>
</evidence>
<dbReference type="SUPFAM" id="SSF53474">
    <property type="entry name" value="alpha/beta-Hydrolases"/>
    <property type="match status" value="1"/>
</dbReference>
<dbReference type="PROSITE" id="PS51318">
    <property type="entry name" value="TAT"/>
    <property type="match status" value="1"/>
</dbReference>
<sequence length="427" mass="45731">MRTISRRRLLGGAAAAVSVAMVATAPAALAHAAPGAESVPPPATNAPLRLRLPVPTGPYAVAATELHLVDHDRPDPWVAAKRRELMVTVWYPARPAARGPLAPYLPPLAAQLYGENLAGMLGIPAGQVDWAGFATHARTGAPARVGHRGHPVVLYSPGGDRNRAEGTVLVEELVSRGYVVVTMDHTYEAPVVEFPGGRLATQRLSDLEPVALSRLLIHTRVQDTRFVLDQLAVLARGGNPDAGGRRLPDGLGAALDLSRAGMFGHSAGGFTTAEAMLADRRLDAGADLDGSMAYSTTELGEVAVRGLDRPFLLMGTGLVGGRPYTHLDAPDWRAFWANSPGWKRDLYVPDGQHFTFTDHQLLLPQLDAAFPLPEGLVASLIGTVDPGRIIASQRAYLSAFFDQHLRRRPRALLDSPSPRHPDVTFVR</sequence>
<dbReference type="Gene3D" id="3.40.50.1820">
    <property type="entry name" value="alpha/beta hydrolase"/>
    <property type="match status" value="1"/>
</dbReference>
<dbReference type="GO" id="GO:0003847">
    <property type="term" value="F:1-alkyl-2-acetylglycerophosphocholine esterase activity"/>
    <property type="evidence" value="ECO:0007669"/>
    <property type="project" value="TreeGrafter"/>
</dbReference>
<evidence type="ECO:0000256" key="4">
    <source>
        <dbReference type="SAM" id="SignalP"/>
    </source>
</evidence>
<keyword evidence="6" id="KW-1185">Reference proteome</keyword>
<keyword evidence="2" id="KW-0442">Lipid degradation</keyword>
<organism evidence="5 6">
    <name type="scientific">Micromonospora citrea</name>
    <dbReference type="NCBI Taxonomy" id="47855"/>
    <lineage>
        <taxon>Bacteria</taxon>
        <taxon>Bacillati</taxon>
        <taxon>Actinomycetota</taxon>
        <taxon>Actinomycetes</taxon>
        <taxon>Micromonosporales</taxon>
        <taxon>Micromonosporaceae</taxon>
        <taxon>Micromonospora</taxon>
    </lineage>
</organism>
<name>A0A1C6TQT3_9ACTN</name>
<keyword evidence="4" id="KW-0732">Signal</keyword>
<reference evidence="6" key="1">
    <citation type="submission" date="2016-06" db="EMBL/GenBank/DDBJ databases">
        <authorList>
            <person name="Varghese N."/>
            <person name="Submissions Spin"/>
        </authorList>
    </citation>
    <scope>NUCLEOTIDE SEQUENCE [LARGE SCALE GENOMIC DNA]</scope>
    <source>
        <strain evidence="6">DSM 43903</strain>
    </source>
</reference>
<dbReference type="STRING" id="47855.GA0070606_0089"/>
<dbReference type="PANTHER" id="PTHR10272:SF0">
    <property type="entry name" value="PLATELET-ACTIVATING FACTOR ACETYLHYDROLASE"/>
    <property type="match status" value="1"/>
</dbReference>
<proteinExistence type="predicted"/>